<gene>
    <name evidence="1" type="ORF">GN330_23215</name>
</gene>
<dbReference type="Proteomes" id="UP000463224">
    <property type="component" value="Unassembled WGS sequence"/>
</dbReference>
<name>A0A844QQB6_9HYPH</name>
<proteinExistence type="predicted"/>
<organism evidence="1 2">
    <name type="scientific">Nitratireductor arenosus</name>
    <dbReference type="NCBI Taxonomy" id="2682096"/>
    <lineage>
        <taxon>Bacteria</taxon>
        <taxon>Pseudomonadati</taxon>
        <taxon>Pseudomonadota</taxon>
        <taxon>Alphaproteobacteria</taxon>
        <taxon>Hyphomicrobiales</taxon>
        <taxon>Phyllobacteriaceae</taxon>
        <taxon>Nitratireductor</taxon>
    </lineage>
</organism>
<reference evidence="1 2" key="1">
    <citation type="submission" date="2019-12" db="EMBL/GenBank/DDBJ databases">
        <title>Nitratireductor arenosus sp. nov., Isolated from sea sand, Jeju island, South Korea.</title>
        <authorList>
            <person name="Kim W."/>
        </authorList>
    </citation>
    <scope>NUCLEOTIDE SEQUENCE [LARGE SCALE GENOMIC DNA]</scope>
    <source>
        <strain evidence="1 2">CAU 1489</strain>
    </source>
</reference>
<evidence type="ECO:0000313" key="2">
    <source>
        <dbReference type="Proteomes" id="UP000463224"/>
    </source>
</evidence>
<dbReference type="AlphaFoldDB" id="A0A844QQB6"/>
<keyword evidence="2" id="KW-1185">Reference proteome</keyword>
<evidence type="ECO:0000313" key="1">
    <source>
        <dbReference type="EMBL" id="MVB00161.1"/>
    </source>
</evidence>
<dbReference type="EMBL" id="WPHG01000012">
    <property type="protein sequence ID" value="MVB00161.1"/>
    <property type="molecule type" value="Genomic_DNA"/>
</dbReference>
<sequence>MDARNIVTQSTEMPLEAVEFELALNSQDIAESGFETALRRAAETADGSVLFHMPALKQRDCQRVAAVSLGAGSETHTVLVLLGRDGGSVRIENATDSDNPFAGIALSYRGLLDLFQPTGAIHG</sequence>
<accession>A0A844QQB6</accession>
<protein>
    <submittedName>
        <fullName evidence="1">Uncharacterized protein</fullName>
    </submittedName>
</protein>
<comment type="caution">
    <text evidence="1">The sequence shown here is derived from an EMBL/GenBank/DDBJ whole genome shotgun (WGS) entry which is preliminary data.</text>
</comment>
<dbReference type="RefSeq" id="WP_156716114.1">
    <property type="nucleotide sequence ID" value="NZ_WPHG01000012.1"/>
</dbReference>